<dbReference type="CDD" id="cd00609">
    <property type="entry name" value="AAT_like"/>
    <property type="match status" value="1"/>
</dbReference>
<dbReference type="EC" id="2.6.1.-" evidence="7"/>
<dbReference type="Pfam" id="PF00155">
    <property type="entry name" value="Aminotran_1_2"/>
    <property type="match status" value="1"/>
</dbReference>
<comment type="similarity">
    <text evidence="2">Belongs to the class-I pyridoxal-phosphate-dependent aminotransferase family.</text>
</comment>
<reference evidence="7 8" key="1">
    <citation type="submission" date="2021-01" db="EMBL/GenBank/DDBJ databases">
        <title>Genomic Encyclopedia of Type Strains, Phase IV (KMG-IV): sequencing the most valuable type-strain genomes for metagenomic binning, comparative biology and taxonomic classification.</title>
        <authorList>
            <person name="Goeker M."/>
        </authorList>
    </citation>
    <scope>NUCLEOTIDE SEQUENCE [LARGE SCALE GENOMIC DNA]</scope>
    <source>
        <strain evidence="7 8">DSM 100968</strain>
    </source>
</reference>
<dbReference type="Gene3D" id="3.90.1150.10">
    <property type="entry name" value="Aspartate Aminotransferase, domain 1"/>
    <property type="match status" value="1"/>
</dbReference>
<proteinExistence type="inferred from homology"/>
<evidence type="ECO:0000256" key="5">
    <source>
        <dbReference type="ARBA" id="ARBA00022898"/>
    </source>
</evidence>
<dbReference type="Proteomes" id="UP000823201">
    <property type="component" value="Unassembled WGS sequence"/>
</dbReference>
<dbReference type="RefSeq" id="WP_205007080.1">
    <property type="nucleotide sequence ID" value="NZ_CBCRXA010000017.1"/>
</dbReference>
<evidence type="ECO:0000313" key="7">
    <source>
        <dbReference type="EMBL" id="MBM7658524.1"/>
    </source>
</evidence>
<keyword evidence="4 7" id="KW-0808">Transferase</keyword>
<keyword evidence="5" id="KW-0663">Pyridoxal phosphate</keyword>
<feature type="domain" description="Aminotransferase class I/classII large" evidence="6">
    <location>
        <begin position="29"/>
        <end position="377"/>
    </location>
</feature>
<evidence type="ECO:0000256" key="4">
    <source>
        <dbReference type="ARBA" id="ARBA00022679"/>
    </source>
</evidence>
<comment type="cofactor">
    <cofactor evidence="1">
        <name>pyridoxal 5'-phosphate</name>
        <dbReference type="ChEBI" id="CHEBI:597326"/>
    </cofactor>
</comment>
<keyword evidence="8" id="KW-1185">Reference proteome</keyword>
<gene>
    <name evidence="7" type="ORF">JOC27_001977</name>
</gene>
<evidence type="ECO:0000256" key="2">
    <source>
        <dbReference type="ARBA" id="ARBA00007441"/>
    </source>
</evidence>
<dbReference type="EMBL" id="JAFBEV010000018">
    <property type="protein sequence ID" value="MBM7658524.1"/>
    <property type="molecule type" value="Genomic_DNA"/>
</dbReference>
<keyword evidence="3 7" id="KW-0032">Aminotransferase</keyword>
<evidence type="ECO:0000259" key="6">
    <source>
        <dbReference type="Pfam" id="PF00155"/>
    </source>
</evidence>
<dbReference type="InterPro" id="IPR050596">
    <property type="entry name" value="AspAT/PAT-like"/>
</dbReference>
<dbReference type="InterPro" id="IPR015424">
    <property type="entry name" value="PyrdxlP-dep_Trfase"/>
</dbReference>
<dbReference type="InterPro" id="IPR015422">
    <property type="entry name" value="PyrdxlP-dep_Trfase_small"/>
</dbReference>
<evidence type="ECO:0000256" key="3">
    <source>
        <dbReference type="ARBA" id="ARBA00022576"/>
    </source>
</evidence>
<dbReference type="SUPFAM" id="SSF53383">
    <property type="entry name" value="PLP-dependent transferases"/>
    <property type="match status" value="1"/>
</dbReference>
<protein>
    <submittedName>
        <fullName evidence="7">Aminotransferase</fullName>
        <ecNumber evidence="7">2.6.1.-</ecNumber>
    </submittedName>
</protein>
<organism evidence="7 8">
    <name type="scientific">Sporolactobacillus spathodeae</name>
    <dbReference type="NCBI Taxonomy" id="1465502"/>
    <lineage>
        <taxon>Bacteria</taxon>
        <taxon>Bacillati</taxon>
        <taxon>Bacillota</taxon>
        <taxon>Bacilli</taxon>
        <taxon>Bacillales</taxon>
        <taxon>Sporolactobacillaceae</taxon>
        <taxon>Sporolactobacillus</taxon>
    </lineage>
</organism>
<dbReference type="InterPro" id="IPR004839">
    <property type="entry name" value="Aminotransferase_I/II_large"/>
</dbReference>
<evidence type="ECO:0000313" key="8">
    <source>
        <dbReference type="Proteomes" id="UP000823201"/>
    </source>
</evidence>
<dbReference type="PANTHER" id="PTHR46383">
    <property type="entry name" value="ASPARTATE AMINOTRANSFERASE"/>
    <property type="match status" value="1"/>
</dbReference>
<dbReference type="Gene3D" id="3.40.640.10">
    <property type="entry name" value="Type I PLP-dependent aspartate aminotransferase-like (Major domain)"/>
    <property type="match status" value="1"/>
</dbReference>
<accession>A0ABS2QBJ3</accession>
<dbReference type="PANTHER" id="PTHR46383:SF4">
    <property type="entry name" value="AMINOTRANSFERASE"/>
    <property type="match status" value="1"/>
</dbReference>
<comment type="caution">
    <text evidence="7">The sequence shown here is derived from an EMBL/GenBank/DDBJ whole genome shotgun (WGS) entry which is preliminary data.</text>
</comment>
<name>A0ABS2QBJ3_9BACL</name>
<dbReference type="GO" id="GO:0008483">
    <property type="term" value="F:transaminase activity"/>
    <property type="evidence" value="ECO:0007669"/>
    <property type="project" value="UniProtKB-KW"/>
</dbReference>
<dbReference type="InterPro" id="IPR015421">
    <property type="entry name" value="PyrdxlP-dep_Trfase_major"/>
</dbReference>
<evidence type="ECO:0000256" key="1">
    <source>
        <dbReference type="ARBA" id="ARBA00001933"/>
    </source>
</evidence>
<sequence length="389" mass="43229">MREKVNSSVRAISISGIRRFSERVKEYPDAISLTIGQPDFQTPEHVKEAAKTAIDHNHTAYTSTPGTLEVRQAIAAYAAEKYKLHYDPATEVLTTIGASEALDLSFRTLLEAGDEVIIPGPVYPGYPAPIQLAGGVSVYCDTRDSQFKMTVEQIKDKLTDRTKAIVIPSPANPTGAVMREEELRRIAEFLKDKDIFVISDEIYSELTYGVKHVSIATFPGMREKTLVINGLSKSHAMTGWRFGYILSDAPLISELVKIHQYSTACISSITQDAAIEALINGKDDAVPMRQEYERRLDYVIGRLNEMGLDTVRPDGAFYVFPSIAKFGQTSEAFALDLLDKERVALVPGTAFSEYGEGYLRLTYAYSMEELKEGLDRLARYVDSLAARQN</sequence>